<proteinExistence type="predicted"/>
<dbReference type="EMBL" id="ASHM01103533">
    <property type="protein sequence ID" value="PNX67888.1"/>
    <property type="molecule type" value="Genomic_DNA"/>
</dbReference>
<protein>
    <submittedName>
        <fullName evidence="1">Putative copia-type polyprotein</fullName>
    </submittedName>
</protein>
<dbReference type="Proteomes" id="UP000236291">
    <property type="component" value="Unassembled WGS sequence"/>
</dbReference>
<evidence type="ECO:0000313" key="2">
    <source>
        <dbReference type="Proteomes" id="UP000236291"/>
    </source>
</evidence>
<dbReference type="AlphaFoldDB" id="A0A2K3KNK8"/>
<evidence type="ECO:0000313" key="1">
    <source>
        <dbReference type="EMBL" id="PNX67888.1"/>
    </source>
</evidence>
<gene>
    <name evidence="1" type="ORF">L195_g055871</name>
</gene>
<sequence>MLMELSLPQKEPTKIFVNNKSSIALAKNPVFHGR</sequence>
<name>A0A2K3KNK8_TRIPR</name>
<feature type="non-terminal residue" evidence="1">
    <location>
        <position position="34"/>
    </location>
</feature>
<comment type="caution">
    <text evidence="1">The sequence shown here is derived from an EMBL/GenBank/DDBJ whole genome shotgun (WGS) entry which is preliminary data.</text>
</comment>
<reference evidence="1 2" key="2">
    <citation type="journal article" date="2017" name="Front. Plant Sci.">
        <title>Gene Classification and Mining of Molecular Markers Useful in Red Clover (Trifolium pratense) Breeding.</title>
        <authorList>
            <person name="Istvanek J."/>
            <person name="Dluhosova J."/>
            <person name="Dluhos P."/>
            <person name="Patkova L."/>
            <person name="Nedelnik J."/>
            <person name="Repkova J."/>
        </authorList>
    </citation>
    <scope>NUCLEOTIDE SEQUENCE [LARGE SCALE GENOMIC DNA]</scope>
    <source>
        <strain evidence="2">cv. Tatra</strain>
        <tissue evidence="1">Young leaves</tissue>
    </source>
</reference>
<reference evidence="1 2" key="1">
    <citation type="journal article" date="2014" name="Am. J. Bot.">
        <title>Genome assembly and annotation for red clover (Trifolium pratense; Fabaceae).</title>
        <authorList>
            <person name="Istvanek J."/>
            <person name="Jaros M."/>
            <person name="Krenek A."/>
            <person name="Repkova J."/>
        </authorList>
    </citation>
    <scope>NUCLEOTIDE SEQUENCE [LARGE SCALE GENOMIC DNA]</scope>
    <source>
        <strain evidence="2">cv. Tatra</strain>
        <tissue evidence="1">Young leaves</tissue>
    </source>
</reference>
<accession>A0A2K3KNK8</accession>
<organism evidence="1 2">
    <name type="scientific">Trifolium pratense</name>
    <name type="common">Red clover</name>
    <dbReference type="NCBI Taxonomy" id="57577"/>
    <lineage>
        <taxon>Eukaryota</taxon>
        <taxon>Viridiplantae</taxon>
        <taxon>Streptophyta</taxon>
        <taxon>Embryophyta</taxon>
        <taxon>Tracheophyta</taxon>
        <taxon>Spermatophyta</taxon>
        <taxon>Magnoliopsida</taxon>
        <taxon>eudicotyledons</taxon>
        <taxon>Gunneridae</taxon>
        <taxon>Pentapetalae</taxon>
        <taxon>rosids</taxon>
        <taxon>fabids</taxon>
        <taxon>Fabales</taxon>
        <taxon>Fabaceae</taxon>
        <taxon>Papilionoideae</taxon>
        <taxon>50 kb inversion clade</taxon>
        <taxon>NPAAA clade</taxon>
        <taxon>Hologalegina</taxon>
        <taxon>IRL clade</taxon>
        <taxon>Trifolieae</taxon>
        <taxon>Trifolium</taxon>
    </lineage>
</organism>